<dbReference type="AlphaFoldDB" id="A0A150PRF7"/>
<feature type="region of interest" description="Disordered" evidence="1">
    <location>
        <begin position="1"/>
        <end position="75"/>
    </location>
</feature>
<dbReference type="Proteomes" id="UP000075420">
    <property type="component" value="Unassembled WGS sequence"/>
</dbReference>
<accession>A0A150PRF7</accession>
<dbReference type="EMBL" id="JELY01000757">
    <property type="protein sequence ID" value="KYF58242.1"/>
    <property type="molecule type" value="Genomic_DNA"/>
</dbReference>
<sequence length="75" mass="8544">MVRKGAPRADRRPQIEELSAQDVTDERGPAERLLRLRREQRDPLFGGHPEQRRDELGVVVSQPAQGVRDSEESDV</sequence>
<name>A0A150PRF7_SORCE</name>
<proteinExistence type="predicted"/>
<feature type="compositionally biased region" description="Basic and acidic residues" evidence="1">
    <location>
        <begin position="24"/>
        <end position="42"/>
    </location>
</feature>
<organism evidence="2 3">
    <name type="scientific">Sorangium cellulosum</name>
    <name type="common">Polyangium cellulosum</name>
    <dbReference type="NCBI Taxonomy" id="56"/>
    <lineage>
        <taxon>Bacteria</taxon>
        <taxon>Pseudomonadati</taxon>
        <taxon>Myxococcota</taxon>
        <taxon>Polyangia</taxon>
        <taxon>Polyangiales</taxon>
        <taxon>Polyangiaceae</taxon>
        <taxon>Sorangium</taxon>
    </lineage>
</organism>
<evidence type="ECO:0000256" key="1">
    <source>
        <dbReference type="SAM" id="MobiDB-lite"/>
    </source>
</evidence>
<gene>
    <name evidence="2" type="ORF">BE08_37860</name>
</gene>
<evidence type="ECO:0000313" key="2">
    <source>
        <dbReference type="EMBL" id="KYF58242.1"/>
    </source>
</evidence>
<comment type="caution">
    <text evidence="2">The sequence shown here is derived from an EMBL/GenBank/DDBJ whole genome shotgun (WGS) entry which is preliminary data.</text>
</comment>
<evidence type="ECO:0000313" key="3">
    <source>
        <dbReference type="Proteomes" id="UP000075420"/>
    </source>
</evidence>
<protein>
    <submittedName>
        <fullName evidence="2">Uncharacterized protein</fullName>
    </submittedName>
</protein>
<reference evidence="2 3" key="1">
    <citation type="submission" date="2014-02" db="EMBL/GenBank/DDBJ databases">
        <title>The small core and large imbalanced accessory genome model reveals a collaborative survival strategy of Sorangium cellulosum strains in nature.</title>
        <authorList>
            <person name="Han K."/>
            <person name="Peng R."/>
            <person name="Blom J."/>
            <person name="Li Y.-Z."/>
        </authorList>
    </citation>
    <scope>NUCLEOTIDE SEQUENCE [LARGE SCALE GENOMIC DNA]</scope>
    <source>
        <strain evidence="2 3">So0157-25</strain>
    </source>
</reference>